<gene>
    <name evidence="3" type="ORF">SK803_39500</name>
</gene>
<name>A0ABU4TDQ0_9PSEU</name>
<accession>A0ABU4TDQ0</accession>
<organism evidence="3 4">
    <name type="scientific">Lentzea miocenica</name>
    <dbReference type="NCBI Taxonomy" id="3095431"/>
    <lineage>
        <taxon>Bacteria</taxon>
        <taxon>Bacillati</taxon>
        <taxon>Actinomycetota</taxon>
        <taxon>Actinomycetes</taxon>
        <taxon>Pseudonocardiales</taxon>
        <taxon>Pseudonocardiaceae</taxon>
        <taxon>Lentzea</taxon>
    </lineage>
</organism>
<proteinExistence type="predicted"/>
<evidence type="ECO:0000256" key="1">
    <source>
        <dbReference type="SAM" id="MobiDB-lite"/>
    </source>
</evidence>
<dbReference type="InterPro" id="IPR000157">
    <property type="entry name" value="TIR_dom"/>
</dbReference>
<comment type="caution">
    <text evidence="3">The sequence shown here is derived from an EMBL/GenBank/DDBJ whole genome shotgun (WGS) entry which is preliminary data.</text>
</comment>
<evidence type="ECO:0000313" key="4">
    <source>
        <dbReference type="Proteomes" id="UP001285521"/>
    </source>
</evidence>
<reference evidence="3 4" key="1">
    <citation type="submission" date="2023-11" db="EMBL/GenBank/DDBJ databases">
        <title>Lentzea sokolovensis, sp. nov., Lentzea kristufkii, sp. nov., and Lentzea miocenensis, sp. nov., rare actinobacteria from Sokolov Coal Basin, Miocene lacustrine sediment, Czech Republic.</title>
        <authorList>
            <person name="Lara A."/>
            <person name="Kotroba L."/>
            <person name="Nouioui I."/>
            <person name="Neumann-Schaal M."/>
            <person name="Mast Y."/>
            <person name="Chronakova A."/>
        </authorList>
    </citation>
    <scope>NUCLEOTIDE SEQUENCE [LARGE SCALE GENOMIC DNA]</scope>
    <source>
        <strain evidence="3 4">BCCO 10_0856</strain>
    </source>
</reference>
<keyword evidence="4" id="KW-1185">Reference proteome</keyword>
<dbReference type="SUPFAM" id="SSF52200">
    <property type="entry name" value="Toll/Interleukin receptor TIR domain"/>
    <property type="match status" value="1"/>
</dbReference>
<dbReference type="Gene3D" id="3.40.50.10140">
    <property type="entry name" value="Toll/interleukin-1 receptor homology (TIR) domain"/>
    <property type="match status" value="1"/>
</dbReference>
<dbReference type="Proteomes" id="UP001285521">
    <property type="component" value="Unassembled WGS sequence"/>
</dbReference>
<evidence type="ECO:0000259" key="2">
    <source>
        <dbReference type="Pfam" id="PF13676"/>
    </source>
</evidence>
<protein>
    <submittedName>
        <fullName evidence="3">Toll/interleukin-1 receptor domain-containing protein</fullName>
    </submittedName>
</protein>
<dbReference type="Pfam" id="PF13676">
    <property type="entry name" value="TIR_2"/>
    <property type="match status" value="1"/>
</dbReference>
<feature type="domain" description="TIR" evidence="2">
    <location>
        <begin position="50"/>
        <end position="134"/>
    </location>
</feature>
<sequence>MATRGRRSSWPVGRHAPTGSTRSCRHAELDRVRHTAVVGHFGLESSRRASLLPRQTWKWMIREKIEKCGRFVCIVTPEMLPSQWCLWELSVATRMGKPVVPVLVRAGGQEHSVLRAIQFADFTGGPTEAAMSSLLKGMLVAAPAVPDPGLPMEAPESELLQPYYRRHFSDAIIRQQFDSRKEERFSARVRIWRVEIRLADVQRVETFTGGVLSPGLTGRDRYVELIEQYRP</sequence>
<evidence type="ECO:0000313" key="3">
    <source>
        <dbReference type="EMBL" id="MDX8036317.1"/>
    </source>
</evidence>
<dbReference type="EMBL" id="JAXAVW010000043">
    <property type="protein sequence ID" value="MDX8036317.1"/>
    <property type="molecule type" value="Genomic_DNA"/>
</dbReference>
<keyword evidence="3" id="KW-0675">Receptor</keyword>
<feature type="region of interest" description="Disordered" evidence="1">
    <location>
        <begin position="1"/>
        <end position="23"/>
    </location>
</feature>
<dbReference type="RefSeq" id="WP_319971319.1">
    <property type="nucleotide sequence ID" value="NZ_JAXAVW010000043.1"/>
</dbReference>
<dbReference type="InterPro" id="IPR035897">
    <property type="entry name" value="Toll_tir_struct_dom_sf"/>
</dbReference>
<reference evidence="3 4" key="2">
    <citation type="submission" date="2023-11" db="EMBL/GenBank/DDBJ databases">
        <authorList>
            <person name="Lara A.C."/>
            <person name="Chronakova A."/>
        </authorList>
    </citation>
    <scope>NUCLEOTIDE SEQUENCE [LARGE SCALE GENOMIC DNA]</scope>
    <source>
        <strain evidence="3 4">BCCO 10_0856</strain>
    </source>
</reference>